<accession>A0A412IDZ0</accession>
<name>A0A412IDZ0_9FIRM</name>
<gene>
    <name evidence="2" type="ORF">DWX94_14115</name>
</gene>
<dbReference type="SUPFAM" id="SSF52949">
    <property type="entry name" value="Macro domain-like"/>
    <property type="match status" value="1"/>
</dbReference>
<dbReference type="Proteomes" id="UP000283295">
    <property type="component" value="Unassembled WGS sequence"/>
</dbReference>
<evidence type="ECO:0000313" key="3">
    <source>
        <dbReference type="Proteomes" id="UP000283295"/>
    </source>
</evidence>
<dbReference type="CDD" id="cd02908">
    <property type="entry name" value="Macro_OAADPr_deacetylase"/>
    <property type="match status" value="1"/>
</dbReference>
<proteinExistence type="predicted"/>
<protein>
    <submittedName>
        <fullName evidence="2">Macro domain-containing protein</fullName>
    </submittedName>
</protein>
<dbReference type="Pfam" id="PF01661">
    <property type="entry name" value="Macro"/>
    <property type="match status" value="1"/>
</dbReference>
<dbReference type="PROSITE" id="PS51154">
    <property type="entry name" value="MACRO"/>
    <property type="match status" value="1"/>
</dbReference>
<dbReference type="InterPro" id="IPR002589">
    <property type="entry name" value="Macro_dom"/>
</dbReference>
<evidence type="ECO:0000313" key="2">
    <source>
        <dbReference type="EMBL" id="RGS35121.1"/>
    </source>
</evidence>
<comment type="caution">
    <text evidence="2">The sequence shown here is derived from an EMBL/GenBank/DDBJ whole genome shotgun (WGS) entry which is preliminary data.</text>
</comment>
<dbReference type="PANTHER" id="PTHR11106">
    <property type="entry name" value="GANGLIOSIDE INDUCED DIFFERENTIATION ASSOCIATED PROTEIN 2-RELATED"/>
    <property type="match status" value="1"/>
</dbReference>
<evidence type="ECO:0000259" key="1">
    <source>
        <dbReference type="PROSITE" id="PS51154"/>
    </source>
</evidence>
<sequence>MEHIHIVKTGITELDVDCVVNAANEGLWAGGGVCGAIFKEAGYDELTDACKKIGHCDTGSAVITPGFRLKAKYIIHAVGPQWHGGNHDEEQLLRKCYQTALLLAQDNGCKSIGFPLISSGIYGYPKKEAWQVALRAVADSLDSLVDMEVYFAVLDDSMLAVGQEIYRVMFDNPDDSLLASIDKELLWKCIEMLCKIRKIEWNTPPSKDGVIHLAFPVYPEELWQVFNLMKPDRHFTTNMEKQPRRIVPSEMSVKQINTRLTWIQMGERFCDGNIAAEVENGNLLKMLLRLDDLLKKQKVQHE</sequence>
<dbReference type="EMBL" id="QRVK01000074">
    <property type="protein sequence ID" value="RGS35121.1"/>
    <property type="molecule type" value="Genomic_DNA"/>
</dbReference>
<dbReference type="InterPro" id="IPR043472">
    <property type="entry name" value="Macro_dom-like"/>
</dbReference>
<dbReference type="InterPro" id="IPR045425">
    <property type="entry name" value="DUF6508"/>
</dbReference>
<dbReference type="SMART" id="SM00506">
    <property type="entry name" value="A1pp"/>
    <property type="match status" value="1"/>
</dbReference>
<reference evidence="2 3" key="1">
    <citation type="submission" date="2018-08" db="EMBL/GenBank/DDBJ databases">
        <title>A genome reference for cultivated species of the human gut microbiota.</title>
        <authorList>
            <person name="Zou Y."/>
            <person name="Xue W."/>
            <person name="Luo G."/>
        </authorList>
    </citation>
    <scope>NUCLEOTIDE SEQUENCE [LARGE SCALE GENOMIC DNA]</scope>
    <source>
        <strain evidence="2 3">AF22-21</strain>
    </source>
</reference>
<feature type="domain" description="Macro" evidence="1">
    <location>
        <begin position="1"/>
        <end position="170"/>
    </location>
</feature>
<dbReference type="PANTHER" id="PTHR11106:SF27">
    <property type="entry name" value="MACRO DOMAIN-CONTAINING PROTEIN"/>
    <property type="match status" value="1"/>
</dbReference>
<dbReference type="Gene3D" id="3.40.220.10">
    <property type="entry name" value="Leucine Aminopeptidase, subunit E, domain 1"/>
    <property type="match status" value="1"/>
</dbReference>
<organism evidence="2 3">
    <name type="scientific">Coprococcus eutactus</name>
    <dbReference type="NCBI Taxonomy" id="33043"/>
    <lineage>
        <taxon>Bacteria</taxon>
        <taxon>Bacillati</taxon>
        <taxon>Bacillota</taxon>
        <taxon>Clostridia</taxon>
        <taxon>Lachnospirales</taxon>
        <taxon>Lachnospiraceae</taxon>
        <taxon>Coprococcus</taxon>
    </lineage>
</organism>
<dbReference type="Pfam" id="PF20118">
    <property type="entry name" value="DUF6508"/>
    <property type="match status" value="1"/>
</dbReference>
<dbReference type="OrthoDB" id="6194521at2"/>
<dbReference type="AlphaFoldDB" id="A0A412IDZ0"/>